<proteinExistence type="predicted"/>
<dbReference type="EMBL" id="QUSF01000015">
    <property type="protein sequence ID" value="RLW03557.1"/>
    <property type="molecule type" value="Genomic_DNA"/>
</dbReference>
<sequence length="54" mass="5660">MKQRNGVSCAISQAICTLFPRRAVLAAQNMSAKQSEGVVAAQTPAVEVLTLQDG</sequence>
<keyword evidence="2" id="KW-1185">Reference proteome</keyword>
<dbReference type="Proteomes" id="UP000276834">
    <property type="component" value="Unassembled WGS sequence"/>
</dbReference>
<organism evidence="1 2">
    <name type="scientific">Chloebia gouldiae</name>
    <name type="common">Gouldian finch</name>
    <name type="synonym">Erythrura gouldiae</name>
    <dbReference type="NCBI Taxonomy" id="44316"/>
    <lineage>
        <taxon>Eukaryota</taxon>
        <taxon>Metazoa</taxon>
        <taxon>Chordata</taxon>
        <taxon>Craniata</taxon>
        <taxon>Vertebrata</taxon>
        <taxon>Euteleostomi</taxon>
        <taxon>Archelosauria</taxon>
        <taxon>Archosauria</taxon>
        <taxon>Dinosauria</taxon>
        <taxon>Saurischia</taxon>
        <taxon>Theropoda</taxon>
        <taxon>Coelurosauria</taxon>
        <taxon>Aves</taxon>
        <taxon>Neognathae</taxon>
        <taxon>Neoaves</taxon>
        <taxon>Telluraves</taxon>
        <taxon>Australaves</taxon>
        <taxon>Passeriformes</taxon>
        <taxon>Passeroidea</taxon>
        <taxon>Passeridae</taxon>
        <taxon>Chloebia</taxon>
    </lineage>
</organism>
<dbReference type="AlphaFoldDB" id="A0A3L8SLP7"/>
<comment type="caution">
    <text evidence="1">The sequence shown here is derived from an EMBL/GenBank/DDBJ whole genome shotgun (WGS) entry which is preliminary data.</text>
</comment>
<gene>
    <name evidence="1" type="ORF">DV515_00006259</name>
</gene>
<reference evidence="1 2" key="1">
    <citation type="journal article" date="2018" name="Proc. R. Soc. B">
        <title>A non-coding region near Follistatin controls head colour polymorphism in the Gouldian finch.</title>
        <authorList>
            <person name="Toomey M.B."/>
            <person name="Marques C.I."/>
            <person name="Andrade P."/>
            <person name="Araujo P.M."/>
            <person name="Sabatino S."/>
            <person name="Gazda M.A."/>
            <person name="Afonso S."/>
            <person name="Lopes R.J."/>
            <person name="Corbo J.C."/>
            <person name="Carneiro M."/>
        </authorList>
    </citation>
    <scope>NUCLEOTIDE SEQUENCE [LARGE SCALE GENOMIC DNA]</scope>
    <source>
        <strain evidence="1">Red01</strain>
        <tissue evidence="1">Muscle</tissue>
    </source>
</reference>
<evidence type="ECO:0000313" key="2">
    <source>
        <dbReference type="Proteomes" id="UP000276834"/>
    </source>
</evidence>
<accession>A0A3L8SLP7</accession>
<evidence type="ECO:0000313" key="1">
    <source>
        <dbReference type="EMBL" id="RLW03557.1"/>
    </source>
</evidence>
<protein>
    <submittedName>
        <fullName evidence="1">Uncharacterized protein</fullName>
    </submittedName>
</protein>
<name>A0A3L8SLP7_CHLGU</name>